<keyword evidence="5" id="KW-0812">Transmembrane</keyword>
<comment type="caution">
    <text evidence="7">The sequence shown here is derived from an EMBL/GenBank/DDBJ whole genome shotgun (WGS) entry which is preliminary data.</text>
</comment>
<dbReference type="InterPro" id="IPR011044">
    <property type="entry name" value="Quino_amine_DH_bsu"/>
</dbReference>
<dbReference type="EMBL" id="JACHIW010000001">
    <property type="protein sequence ID" value="MBB5156993.1"/>
    <property type="molecule type" value="Genomic_DNA"/>
</dbReference>
<evidence type="ECO:0000259" key="6">
    <source>
        <dbReference type="Pfam" id="PF17210"/>
    </source>
</evidence>
<protein>
    <submittedName>
        <fullName evidence="7">LPXTG-motif cell wall-anchored protein</fullName>
    </submittedName>
</protein>
<feature type="compositionally biased region" description="Pro residues" evidence="4">
    <location>
        <begin position="723"/>
        <end position="753"/>
    </location>
</feature>
<dbReference type="Proteomes" id="UP000584374">
    <property type="component" value="Unassembled WGS sequence"/>
</dbReference>
<proteinExistence type="predicted"/>
<evidence type="ECO:0000313" key="7">
    <source>
        <dbReference type="EMBL" id="MBB5156993.1"/>
    </source>
</evidence>
<organism evidence="7 8">
    <name type="scientific">Saccharopolyspora phatthalungensis</name>
    <dbReference type="NCBI Taxonomy" id="664693"/>
    <lineage>
        <taxon>Bacteria</taxon>
        <taxon>Bacillati</taxon>
        <taxon>Actinomycetota</taxon>
        <taxon>Actinomycetes</taxon>
        <taxon>Pseudonocardiales</taxon>
        <taxon>Pseudonocardiaceae</taxon>
        <taxon>Saccharopolyspora</taxon>
    </lineage>
</organism>
<dbReference type="Pfam" id="PF17210">
    <property type="entry name" value="SdrD_B"/>
    <property type="match status" value="1"/>
</dbReference>
<gene>
    <name evidence="7" type="ORF">BJ970_004527</name>
</gene>
<dbReference type="RefSeq" id="WP_246470959.1">
    <property type="nucleotide sequence ID" value="NZ_JACHIW010000001.1"/>
</dbReference>
<dbReference type="GO" id="GO:0005576">
    <property type="term" value="C:extracellular region"/>
    <property type="evidence" value="ECO:0007669"/>
    <property type="project" value="UniProtKB-SubCell"/>
</dbReference>
<keyword evidence="5" id="KW-0472">Membrane</keyword>
<keyword evidence="8" id="KW-1185">Reference proteome</keyword>
<dbReference type="InterPro" id="IPR033764">
    <property type="entry name" value="Sdr_B"/>
</dbReference>
<evidence type="ECO:0000256" key="5">
    <source>
        <dbReference type="SAM" id="Phobius"/>
    </source>
</evidence>
<sequence length="797" mass="82838">MVGTAGASAADGTLTVEVLRDFFGTGVINATMDVPQQGMKVDVADPAGHHVTGITDATGKVVVSPSTVLTGGQYRVDVTVPAPYSNYLRAAPASTAANHFDSFTTFVDVSGGKNASVITGVWDAADYTLPDSRYFVPIQNGASGTDTRALVTFGVNTRGSCPGDVACPTTLATQSQVGTTFGLAYDKYRHRLFQSEFARRYAPYGPDGGDAIYTVPAKGGSAPTLFAKVPFATVTPHDTANMIKDPGFTNAPGKESIGGLALSEDGSTLYAVNLLARTLVSFDATGATALRPKATVPIPAPGCAAPTDWRPFGLETHNNTLYVGGVCSAESTQNRADLKAVVYAYDGKQFSTVLTQPLTAERGAVFAGSPSAGQNNHWNPWNTDLSTWDAFRPSGTAFIDPQPELASLAFARDGSMILGFRDRFMDVLSARGLDPRPGNNTPELGMSGGDINMACANPAGGYSWEGTGNCPNHAKPATNGGQGTGVVEYFPGEFFSGGHQETALGSVAYIPQQQWVISTEFDPTVHIETSGTGYHNIRTGEGPGNNPAANAYEFVGQAENGFGKAGGLGDIAYTAANAPIQIGNVVWFDGDHNGIQDAGQVPLPNATINLLDASGKKVATTKTDAAGEYYFGGVGAAYELTPGAKYTVQFDVCTANTSKVPSQPPATELRFTLPLAGNDRAHDSNVIPPTTGQLCNGYAPVTAPANPGGVDHTIDAGVYIPQAAPPTSTPPTSTPPASTPPTDPTMPTNPPPSNTRTDSLAYTGISSLPAIIFLGVVLLGAGAAFVFVSRKRRAKQR</sequence>
<accession>A0A840QI36</accession>
<evidence type="ECO:0000256" key="3">
    <source>
        <dbReference type="ARBA" id="ARBA00022729"/>
    </source>
</evidence>
<dbReference type="InterPro" id="IPR013783">
    <property type="entry name" value="Ig-like_fold"/>
</dbReference>
<dbReference type="AlphaFoldDB" id="A0A840QI36"/>
<evidence type="ECO:0000256" key="4">
    <source>
        <dbReference type="SAM" id="MobiDB-lite"/>
    </source>
</evidence>
<evidence type="ECO:0000256" key="2">
    <source>
        <dbReference type="ARBA" id="ARBA00022525"/>
    </source>
</evidence>
<evidence type="ECO:0000313" key="8">
    <source>
        <dbReference type="Proteomes" id="UP000584374"/>
    </source>
</evidence>
<keyword evidence="5" id="KW-1133">Transmembrane helix</keyword>
<dbReference type="GO" id="GO:0005975">
    <property type="term" value="P:carbohydrate metabolic process"/>
    <property type="evidence" value="ECO:0007669"/>
    <property type="project" value="UniProtKB-ARBA"/>
</dbReference>
<dbReference type="Gene3D" id="2.60.40.10">
    <property type="entry name" value="Immunoglobulins"/>
    <property type="match status" value="1"/>
</dbReference>
<feature type="domain" description="SD-repeat containing protein B" evidence="6">
    <location>
        <begin position="581"/>
        <end position="691"/>
    </location>
</feature>
<keyword evidence="2" id="KW-0964">Secreted</keyword>
<dbReference type="SUPFAM" id="SSF50969">
    <property type="entry name" value="YVTN repeat-like/Quinoprotein amine dehydrogenase"/>
    <property type="match status" value="1"/>
</dbReference>
<comment type="subcellular location">
    <subcellularLocation>
        <location evidence="1">Secreted</location>
    </subcellularLocation>
</comment>
<name>A0A840QI36_9PSEU</name>
<evidence type="ECO:0000256" key="1">
    <source>
        <dbReference type="ARBA" id="ARBA00004613"/>
    </source>
</evidence>
<keyword evidence="3" id="KW-0732">Signal</keyword>
<feature type="region of interest" description="Disordered" evidence="4">
    <location>
        <begin position="721"/>
        <end position="758"/>
    </location>
</feature>
<reference evidence="7 8" key="1">
    <citation type="submission" date="2020-08" db="EMBL/GenBank/DDBJ databases">
        <title>Sequencing the genomes of 1000 actinobacteria strains.</title>
        <authorList>
            <person name="Klenk H.-P."/>
        </authorList>
    </citation>
    <scope>NUCLEOTIDE SEQUENCE [LARGE SCALE GENOMIC DNA]</scope>
    <source>
        <strain evidence="7 8">DSM 45584</strain>
    </source>
</reference>
<dbReference type="NCBIfam" id="TIGR01167">
    <property type="entry name" value="LPXTG_anchor"/>
    <property type="match status" value="1"/>
</dbReference>
<feature type="transmembrane region" description="Helical" evidence="5">
    <location>
        <begin position="760"/>
        <end position="788"/>
    </location>
</feature>
<dbReference type="SUPFAM" id="SSF117074">
    <property type="entry name" value="Hypothetical protein PA1324"/>
    <property type="match status" value="1"/>
</dbReference>